<keyword evidence="2" id="KW-1185">Reference proteome</keyword>
<evidence type="ECO:0000313" key="1">
    <source>
        <dbReference type="EMBL" id="RAQ29201.1"/>
    </source>
</evidence>
<dbReference type="Proteomes" id="UP000249377">
    <property type="component" value="Unassembled WGS sequence"/>
</dbReference>
<accession>A0A328UDQ9</accession>
<protein>
    <submittedName>
        <fullName evidence="1">Uncharacterized protein</fullName>
    </submittedName>
</protein>
<organism evidence="1 2">
    <name type="scientific">Hydrogeniiclostridium mannosilyticum</name>
    <dbReference type="NCBI Taxonomy" id="2764322"/>
    <lineage>
        <taxon>Bacteria</taxon>
        <taxon>Bacillati</taxon>
        <taxon>Bacillota</taxon>
        <taxon>Clostridia</taxon>
        <taxon>Eubacteriales</taxon>
        <taxon>Acutalibacteraceae</taxon>
        <taxon>Hydrogeniiclostridium</taxon>
    </lineage>
</organism>
<name>A0A328UDQ9_9FIRM</name>
<proteinExistence type="predicted"/>
<reference evidence="1 2" key="1">
    <citation type="submission" date="2018-06" db="EMBL/GenBank/DDBJ databases">
        <title>Noncontiguous genome sequence of Ruminococcaceae bacterium ASD2818.</title>
        <authorList>
            <person name="Chaplin A.V."/>
            <person name="Sokolova S.R."/>
            <person name="Kochetkova T.O."/>
            <person name="Goltsov A.Y."/>
            <person name="Trofimov D.Y."/>
            <person name="Efimov B.A."/>
        </authorList>
    </citation>
    <scope>NUCLEOTIDE SEQUENCE [LARGE SCALE GENOMIC DNA]</scope>
    <source>
        <strain evidence="1 2">ASD2818</strain>
    </source>
</reference>
<comment type="caution">
    <text evidence="1">The sequence shown here is derived from an EMBL/GenBank/DDBJ whole genome shotgun (WGS) entry which is preliminary data.</text>
</comment>
<evidence type="ECO:0000313" key="2">
    <source>
        <dbReference type="Proteomes" id="UP000249377"/>
    </source>
</evidence>
<gene>
    <name evidence="1" type="ORF">DPQ25_06850</name>
</gene>
<dbReference type="EMBL" id="QLYR01000003">
    <property type="protein sequence ID" value="RAQ29201.1"/>
    <property type="molecule type" value="Genomic_DNA"/>
</dbReference>
<dbReference type="RefSeq" id="WP_112332432.1">
    <property type="nucleotide sequence ID" value="NZ_JADPHD010000003.1"/>
</dbReference>
<dbReference type="AlphaFoldDB" id="A0A328UDQ9"/>
<sequence length="66" mass="7858">MKNDSVSKQEIIRELERRIELIDRHRFDEIEVTGNQYEELNQVLKKIIGVPLSDELTDVKNYIETL</sequence>